<protein>
    <recommendedName>
        <fullName evidence="2">GIY-YIG domain-containing protein</fullName>
    </recommendedName>
</protein>
<dbReference type="InterPro" id="IPR050190">
    <property type="entry name" value="UPF0213_domain"/>
</dbReference>
<evidence type="ECO:0000313" key="4">
    <source>
        <dbReference type="Proteomes" id="UP000229438"/>
    </source>
</evidence>
<dbReference type="AlphaFoldDB" id="A0A2M8G5D5"/>
<gene>
    <name evidence="3" type="ORF">CO015_05510</name>
</gene>
<dbReference type="InterPro" id="IPR000305">
    <property type="entry name" value="GIY-YIG_endonuc"/>
</dbReference>
<dbReference type="Gene3D" id="3.40.1440.10">
    <property type="entry name" value="GIY-YIG endonuclease"/>
    <property type="match status" value="1"/>
</dbReference>
<dbReference type="PANTHER" id="PTHR34477:SF5">
    <property type="entry name" value="BSL5627 PROTEIN"/>
    <property type="match status" value="1"/>
</dbReference>
<sequence length="99" mass="11931">MQKQWFTYIITNHTNTVVYIGVTNNLERRIFEHKKGLIKSSFSKKYRLYKVVWFEEFNTPVEAIAAEKMIKGWKREKKNALIERINPHWSDFLQNVSHS</sequence>
<evidence type="ECO:0000256" key="1">
    <source>
        <dbReference type="ARBA" id="ARBA00007435"/>
    </source>
</evidence>
<dbReference type="CDD" id="cd10448">
    <property type="entry name" value="GIY-YIG_unchar_3"/>
    <property type="match status" value="1"/>
</dbReference>
<name>A0A2M8G5D5_UNCKA</name>
<evidence type="ECO:0000313" key="3">
    <source>
        <dbReference type="EMBL" id="PJC68022.1"/>
    </source>
</evidence>
<evidence type="ECO:0000259" key="2">
    <source>
        <dbReference type="PROSITE" id="PS50164"/>
    </source>
</evidence>
<comment type="caution">
    <text evidence="3">The sequence shown here is derived from an EMBL/GenBank/DDBJ whole genome shotgun (WGS) entry which is preliminary data.</text>
</comment>
<feature type="domain" description="GIY-YIG" evidence="2">
    <location>
        <begin position="3"/>
        <end position="80"/>
    </location>
</feature>
<dbReference type="InterPro" id="IPR035901">
    <property type="entry name" value="GIY-YIG_endonuc_sf"/>
</dbReference>
<dbReference type="PROSITE" id="PS50164">
    <property type="entry name" value="GIY_YIG"/>
    <property type="match status" value="1"/>
</dbReference>
<dbReference type="Proteomes" id="UP000229438">
    <property type="component" value="Unassembled WGS sequence"/>
</dbReference>
<proteinExistence type="inferred from homology"/>
<dbReference type="SUPFAM" id="SSF82771">
    <property type="entry name" value="GIY-YIG endonuclease"/>
    <property type="match status" value="1"/>
</dbReference>
<comment type="similarity">
    <text evidence="1">Belongs to the UPF0213 family.</text>
</comment>
<dbReference type="Pfam" id="PF01541">
    <property type="entry name" value="GIY-YIG"/>
    <property type="match status" value="1"/>
</dbReference>
<accession>A0A2M8G5D5</accession>
<dbReference type="SMART" id="SM00465">
    <property type="entry name" value="GIYc"/>
    <property type="match status" value="1"/>
</dbReference>
<dbReference type="EMBL" id="PFQS01000133">
    <property type="protein sequence ID" value="PJC68022.1"/>
    <property type="molecule type" value="Genomic_DNA"/>
</dbReference>
<organism evidence="3 4">
    <name type="scientific">candidate division WWE3 bacterium CG_4_8_14_3_um_filter_42_11</name>
    <dbReference type="NCBI Taxonomy" id="1975076"/>
    <lineage>
        <taxon>Bacteria</taxon>
        <taxon>Katanobacteria</taxon>
    </lineage>
</organism>
<dbReference type="PANTHER" id="PTHR34477">
    <property type="entry name" value="UPF0213 PROTEIN YHBQ"/>
    <property type="match status" value="1"/>
</dbReference>
<reference evidence="4" key="1">
    <citation type="submission" date="2017-09" db="EMBL/GenBank/DDBJ databases">
        <title>Depth-based differentiation of microbial function through sediment-hosted aquifers and enrichment of novel symbionts in the deep terrestrial subsurface.</title>
        <authorList>
            <person name="Probst A.J."/>
            <person name="Ladd B."/>
            <person name="Jarett J.K."/>
            <person name="Geller-Mcgrath D.E."/>
            <person name="Sieber C.M.K."/>
            <person name="Emerson J.B."/>
            <person name="Anantharaman K."/>
            <person name="Thomas B.C."/>
            <person name="Malmstrom R."/>
            <person name="Stieglmeier M."/>
            <person name="Klingl A."/>
            <person name="Woyke T."/>
            <person name="Ryan C.M."/>
            <person name="Banfield J.F."/>
        </authorList>
    </citation>
    <scope>NUCLEOTIDE SEQUENCE [LARGE SCALE GENOMIC DNA]</scope>
</reference>